<evidence type="ECO:0000256" key="5">
    <source>
        <dbReference type="SAM" id="Phobius"/>
    </source>
</evidence>
<evidence type="ECO:0000256" key="3">
    <source>
        <dbReference type="ARBA" id="ARBA00022989"/>
    </source>
</evidence>
<dbReference type="GO" id="GO:0016020">
    <property type="term" value="C:membrane"/>
    <property type="evidence" value="ECO:0007669"/>
    <property type="project" value="UniProtKB-SubCell"/>
</dbReference>
<dbReference type="PANTHER" id="PTHR43427">
    <property type="entry name" value="CHLORIDE CHANNEL PROTEIN CLC-E"/>
    <property type="match status" value="1"/>
</dbReference>
<dbReference type="Gene3D" id="1.10.3080.10">
    <property type="entry name" value="Clc chloride channel"/>
    <property type="match status" value="1"/>
</dbReference>
<dbReference type="OrthoDB" id="9767361at2"/>
<evidence type="ECO:0000313" key="7">
    <source>
        <dbReference type="Proteomes" id="UP000266005"/>
    </source>
</evidence>
<dbReference type="Proteomes" id="UP000266005">
    <property type="component" value="Unassembled WGS sequence"/>
</dbReference>
<dbReference type="PANTHER" id="PTHR43427:SF12">
    <property type="entry name" value="CHLORIDE TRANSPORTER"/>
    <property type="match status" value="1"/>
</dbReference>
<keyword evidence="7" id="KW-1185">Reference proteome</keyword>
<reference evidence="7" key="1">
    <citation type="submission" date="2018-08" db="EMBL/GenBank/DDBJ databases">
        <title>Mucilaginibacter sp. MYSH2.</title>
        <authorList>
            <person name="Seo T."/>
        </authorList>
    </citation>
    <scope>NUCLEOTIDE SEQUENCE [LARGE SCALE GENOMIC DNA]</scope>
    <source>
        <strain evidence="7">KIRAN</strain>
    </source>
</reference>
<feature type="transmembrane region" description="Helical" evidence="5">
    <location>
        <begin position="347"/>
        <end position="371"/>
    </location>
</feature>
<feature type="transmembrane region" description="Helical" evidence="5">
    <location>
        <begin position="317"/>
        <end position="335"/>
    </location>
</feature>
<feature type="transmembrane region" description="Helical" evidence="5">
    <location>
        <begin position="163"/>
        <end position="188"/>
    </location>
</feature>
<organism evidence="6 7">
    <name type="scientific">Pontibacter oryzae</name>
    <dbReference type="NCBI Taxonomy" id="2304593"/>
    <lineage>
        <taxon>Bacteria</taxon>
        <taxon>Pseudomonadati</taxon>
        <taxon>Bacteroidota</taxon>
        <taxon>Cytophagia</taxon>
        <taxon>Cytophagales</taxon>
        <taxon>Hymenobacteraceae</taxon>
        <taxon>Pontibacter</taxon>
    </lineage>
</organism>
<feature type="transmembrane region" description="Helical" evidence="5">
    <location>
        <begin position="110"/>
        <end position="129"/>
    </location>
</feature>
<feature type="transmembrane region" description="Helical" evidence="5">
    <location>
        <begin position="233"/>
        <end position="256"/>
    </location>
</feature>
<name>A0A399SI34_9BACT</name>
<dbReference type="InterPro" id="IPR001807">
    <property type="entry name" value="ClC"/>
</dbReference>
<gene>
    <name evidence="6" type="ORF">D1627_07010</name>
</gene>
<feature type="transmembrane region" description="Helical" evidence="5">
    <location>
        <begin position="277"/>
        <end position="297"/>
    </location>
</feature>
<dbReference type="AlphaFoldDB" id="A0A399SI34"/>
<evidence type="ECO:0000256" key="1">
    <source>
        <dbReference type="ARBA" id="ARBA00004141"/>
    </source>
</evidence>
<dbReference type="Pfam" id="PF00654">
    <property type="entry name" value="Voltage_CLC"/>
    <property type="match status" value="1"/>
</dbReference>
<proteinExistence type="predicted"/>
<dbReference type="EMBL" id="QWGE01000002">
    <property type="protein sequence ID" value="RIJ41762.1"/>
    <property type="molecule type" value="Genomic_DNA"/>
</dbReference>
<dbReference type="InterPro" id="IPR050368">
    <property type="entry name" value="ClC-type_chloride_channel"/>
</dbReference>
<dbReference type="InterPro" id="IPR014743">
    <property type="entry name" value="Cl-channel_core"/>
</dbReference>
<evidence type="ECO:0000256" key="4">
    <source>
        <dbReference type="ARBA" id="ARBA00023136"/>
    </source>
</evidence>
<keyword evidence="3 5" id="KW-1133">Transmembrane helix</keyword>
<dbReference type="PRINTS" id="PR00762">
    <property type="entry name" value="CLCHANNEL"/>
</dbReference>
<keyword evidence="4 5" id="KW-0472">Membrane</keyword>
<dbReference type="RefSeq" id="WP_119431508.1">
    <property type="nucleotide sequence ID" value="NZ_QWGE01000002.1"/>
</dbReference>
<evidence type="ECO:0000313" key="6">
    <source>
        <dbReference type="EMBL" id="RIJ41762.1"/>
    </source>
</evidence>
<dbReference type="CDD" id="cd03682">
    <property type="entry name" value="ClC_sycA_like"/>
    <property type="match status" value="1"/>
</dbReference>
<dbReference type="GO" id="GO:0015108">
    <property type="term" value="F:chloride transmembrane transporter activity"/>
    <property type="evidence" value="ECO:0007669"/>
    <property type="project" value="InterPro"/>
</dbReference>
<comment type="subcellular location">
    <subcellularLocation>
        <location evidence="1">Membrane</location>
        <topology evidence="1">Multi-pass membrane protein</topology>
    </subcellularLocation>
</comment>
<dbReference type="SUPFAM" id="SSF81340">
    <property type="entry name" value="Clc chloride channel"/>
    <property type="match status" value="1"/>
</dbReference>
<feature type="transmembrane region" description="Helical" evidence="5">
    <location>
        <begin position="70"/>
        <end position="89"/>
    </location>
</feature>
<evidence type="ECO:0000256" key="2">
    <source>
        <dbReference type="ARBA" id="ARBA00022692"/>
    </source>
</evidence>
<feature type="transmembrane region" description="Helical" evidence="5">
    <location>
        <begin position="36"/>
        <end position="58"/>
    </location>
</feature>
<comment type="caution">
    <text evidence="6">The sequence shown here is derived from an EMBL/GenBank/DDBJ whole genome shotgun (WGS) entry which is preliminary data.</text>
</comment>
<accession>A0A399SI34</accession>
<keyword evidence="2 5" id="KW-0812">Transmembrane</keyword>
<sequence>MKNPAPTPQKSAFKKLLSKALSLGEQATAILYLLKWLLMCMLVGTLAGSASAFFLVSLDWVTTYRETHTWIIWLLPLGGLLVGLLYHYYGGRANGGNNLLLDEIHRPAKIIPFKMAPLVLFGTLVTHLFGGSAGREGTAVQMGGTLADQLTYVFKLRPRDRKLLIIAGISAGFASLFGTPLAGAVFGLEVFVLGRIRYEAILPSFLAAIIADYTCLAWGVGHTQYGIPIVPHLSALGIGYTLLAGAIFGLAGMIFAKATHFFTRLFKEQVTFPPLRPLFGGAVVATVVWLMGTTKYIGLGIPTILGAFDNQLPWYDAIVKIILTAFTLGAGFKGGEVTPLFYTGATLGNALSTAIPLPLALLAGMGFVAVFSGATNTPLTCTIMAIELFGADSAEYMALACVTAYLFSGHSGIYGSQIIGSPKHLFYGRFKGKSLSALDHHKKMRRKKNAT</sequence>
<feature type="transmembrane region" description="Helical" evidence="5">
    <location>
        <begin position="200"/>
        <end position="221"/>
    </location>
</feature>
<protein>
    <submittedName>
        <fullName evidence="6">Chloride channel protein</fullName>
    </submittedName>
</protein>